<evidence type="ECO:0000313" key="8">
    <source>
        <dbReference type="Proteomes" id="UP001375743"/>
    </source>
</evidence>
<feature type="domain" description="Peptidase S9 prolyl oligopeptidase catalytic" evidence="5">
    <location>
        <begin position="469"/>
        <end position="684"/>
    </location>
</feature>
<dbReference type="PANTHER" id="PTHR11757">
    <property type="entry name" value="PROTEASE FAMILY S9A OLIGOPEPTIDASE"/>
    <property type="match status" value="1"/>
</dbReference>
<evidence type="ECO:0000259" key="5">
    <source>
        <dbReference type="Pfam" id="PF00326"/>
    </source>
</evidence>
<dbReference type="InterPro" id="IPR051543">
    <property type="entry name" value="Serine_Peptidase_S9A"/>
</dbReference>
<evidence type="ECO:0000256" key="3">
    <source>
        <dbReference type="ARBA" id="ARBA00022801"/>
    </source>
</evidence>
<dbReference type="SUPFAM" id="SSF53474">
    <property type="entry name" value="alpha/beta-Hydrolases"/>
    <property type="match status" value="1"/>
</dbReference>
<keyword evidence="8" id="KW-1185">Reference proteome</keyword>
<dbReference type="PRINTS" id="PR00862">
    <property type="entry name" value="PROLIGOPTASE"/>
</dbReference>
<keyword evidence="2" id="KW-0645">Protease</keyword>
<proteinExistence type="inferred from homology"/>
<comment type="caution">
    <text evidence="7">The sequence shown here is derived from an EMBL/GenBank/DDBJ whole genome shotgun (WGS) entry which is preliminary data.</text>
</comment>
<dbReference type="Pfam" id="PF00326">
    <property type="entry name" value="Peptidase_S9"/>
    <property type="match status" value="1"/>
</dbReference>
<dbReference type="EMBL" id="JBBLZC010000046">
    <property type="protein sequence ID" value="MEK0086138.1"/>
    <property type="molecule type" value="Genomic_DNA"/>
</dbReference>
<dbReference type="SUPFAM" id="SSF50993">
    <property type="entry name" value="Peptidase/esterase 'gauge' domain"/>
    <property type="match status" value="1"/>
</dbReference>
<dbReference type="PANTHER" id="PTHR11757:SF19">
    <property type="entry name" value="PROLYL ENDOPEPTIDASE-LIKE"/>
    <property type="match status" value="1"/>
</dbReference>
<evidence type="ECO:0000259" key="6">
    <source>
        <dbReference type="Pfam" id="PF02897"/>
    </source>
</evidence>
<keyword evidence="4" id="KW-0720">Serine protease</keyword>
<gene>
    <name evidence="7" type="ORF">U1T56_23525</name>
</gene>
<evidence type="ECO:0000256" key="1">
    <source>
        <dbReference type="ARBA" id="ARBA00005228"/>
    </source>
</evidence>
<dbReference type="RefSeq" id="WP_418161980.1">
    <property type="nucleotide sequence ID" value="NZ_JBBLZC010000046.1"/>
</dbReference>
<dbReference type="Gene3D" id="2.130.10.120">
    <property type="entry name" value="Prolyl oligopeptidase, N-terminal domain"/>
    <property type="match status" value="1"/>
</dbReference>
<evidence type="ECO:0000256" key="2">
    <source>
        <dbReference type="ARBA" id="ARBA00022670"/>
    </source>
</evidence>
<evidence type="ECO:0000256" key="4">
    <source>
        <dbReference type="ARBA" id="ARBA00022825"/>
    </source>
</evidence>
<dbReference type="InterPro" id="IPR023302">
    <property type="entry name" value="Pept_S9A_N"/>
</dbReference>
<dbReference type="Proteomes" id="UP001375743">
    <property type="component" value="Unassembled WGS sequence"/>
</dbReference>
<dbReference type="Gene3D" id="3.40.50.1820">
    <property type="entry name" value="alpha/beta hydrolase"/>
    <property type="match status" value="1"/>
</dbReference>
<dbReference type="InterPro" id="IPR029058">
    <property type="entry name" value="AB_hydrolase_fold"/>
</dbReference>
<name>A0ABU8XY44_9PROT</name>
<reference evidence="7 8" key="1">
    <citation type="submission" date="2024-01" db="EMBL/GenBank/DDBJ databases">
        <title>Multi-omics insights into the function and evolution of sodium benzoate biodegradation pathways in Benzoatithermus flavus gen. nov., sp. nov. from hot spring.</title>
        <authorList>
            <person name="Hu C.-J."/>
            <person name="Li W.-J."/>
        </authorList>
    </citation>
    <scope>NUCLEOTIDE SEQUENCE [LARGE SCALE GENOMIC DNA]</scope>
    <source>
        <strain evidence="7 8">SYSU G07066</strain>
    </source>
</reference>
<evidence type="ECO:0000313" key="7">
    <source>
        <dbReference type="EMBL" id="MEK0086138.1"/>
    </source>
</evidence>
<feature type="domain" description="Peptidase S9A N-terminal" evidence="6">
    <location>
        <begin position="8"/>
        <end position="408"/>
    </location>
</feature>
<protein>
    <submittedName>
        <fullName evidence="7">S9 family peptidase</fullName>
    </submittedName>
</protein>
<accession>A0ABU8XY44</accession>
<sequence>MTPELAPPTAPRRPTILERFGIAWTDEYAWLRDPSYPEVKDPAIRGYLEAENAYADAVMAPHRGLIERLHAEFKGRIKEDDRSVPVREGMFEYHWQFFPGAQYRTWFRRRLDAAEAEILLDERQLAEGLSYFNLRALEVSPDGRLLAYTTDEDGSERYGLHLRNLETGEGMADLVGNTSGAVEWAEDGRTLLYVELNDKLRPFRVRAHRLGQDPAEDRILYEEADPAFFVSLAKTRSRCFILIASGTHVTREIRLLDAADPESPLRLVARRREEHRYGLDHAHGRFWILTNDRHENFRLVSAPEDAPEEANWREEIPGDDRHYLLAVSCFQDFMVLSERSDGLSDIRIRRYDGEEHVIDFPEPVYTATLGDNREFATDRIRVSYTSMVTPPSVIDYVVGTRELIVRKEQEIPSGYDKSRYVTRRLMAPAPDGVEVPITIVHRKDFPRAGGGPLFLYGYGSYGHGLDPAFAPSRLSLLDRGMVFAYAHVRGGDEMGYRWYRDGKLFRKKNSFTDFIACAEYLIREGYTQPGRIAIKGGSAGGMLMGAVTNMRPELWGCVIAEVPFVDVLNTMLDASLPLTPIEWPEWGNPIEDRAAFEYIRSYSPYDNIRPQAYPPMLVTAGISDPRVTYWEPAKFVARLRATKTDEHLLLLRTNMDAGHFGKSGRFDALLELAEQYAFMFHCLGLAEREGA</sequence>
<dbReference type="Pfam" id="PF02897">
    <property type="entry name" value="Peptidase_S9_N"/>
    <property type="match status" value="1"/>
</dbReference>
<comment type="similarity">
    <text evidence="1">Belongs to the peptidase S9A family.</text>
</comment>
<dbReference type="InterPro" id="IPR002470">
    <property type="entry name" value="Peptidase_S9A"/>
</dbReference>
<organism evidence="7 8">
    <name type="scientific">Benzoatithermus flavus</name>
    <dbReference type="NCBI Taxonomy" id="3108223"/>
    <lineage>
        <taxon>Bacteria</taxon>
        <taxon>Pseudomonadati</taxon>
        <taxon>Pseudomonadota</taxon>
        <taxon>Alphaproteobacteria</taxon>
        <taxon>Geminicoccales</taxon>
        <taxon>Geminicoccaceae</taxon>
        <taxon>Benzoatithermus</taxon>
    </lineage>
</organism>
<keyword evidence="3" id="KW-0378">Hydrolase</keyword>
<dbReference type="InterPro" id="IPR001375">
    <property type="entry name" value="Peptidase_S9_cat"/>
</dbReference>